<proteinExistence type="predicted"/>
<accession>A0A0T5XAR3</accession>
<reference evidence="2" key="1">
    <citation type="submission" date="2012-09" db="EMBL/GenBank/DDBJ databases">
        <authorList>
            <person name="Weinstock G."/>
            <person name="Sodergren E."/>
            <person name="Clifton S."/>
            <person name="Fulton L."/>
            <person name="Fulton B."/>
            <person name="Courtney L."/>
            <person name="Fronick C."/>
            <person name="Harrison M."/>
            <person name="Strong C."/>
            <person name="Farmer C."/>
            <person name="Delehaunty K."/>
            <person name="Markovic C."/>
            <person name="Hall O."/>
            <person name="Minx P."/>
            <person name="Tomlinson C."/>
            <person name="Mitreva M."/>
            <person name="Nelson J."/>
            <person name="Hou S."/>
            <person name="Wollam A."/>
            <person name="Pepin K.H."/>
            <person name="Johnson M."/>
            <person name="Bhonagiri V."/>
            <person name="Nash W.E."/>
            <person name="Suruliraj S."/>
            <person name="Warren W."/>
            <person name="Chinwalla A."/>
            <person name="Mardis E.R."/>
            <person name="Wilson R.K."/>
        </authorList>
    </citation>
    <scope>NUCLEOTIDE SEQUENCE [LARGE SCALE GENOMIC DNA]</scope>
    <source>
        <strain evidence="2">OS1</strain>
    </source>
</reference>
<organism evidence="1 2">
    <name type="scientific">Acetomicrobium hydrogeniformans ATCC BAA-1850</name>
    <dbReference type="NCBI Taxonomy" id="592015"/>
    <lineage>
        <taxon>Bacteria</taxon>
        <taxon>Thermotogati</taxon>
        <taxon>Synergistota</taxon>
        <taxon>Synergistia</taxon>
        <taxon>Synergistales</taxon>
        <taxon>Acetomicrobiaceae</taxon>
        <taxon>Acetomicrobium</taxon>
    </lineage>
</organism>
<gene>
    <name evidence="1" type="ORF">HMPREF1705_02690</name>
</gene>
<dbReference type="EMBL" id="ACJX03000001">
    <property type="protein sequence ID" value="KRT35463.1"/>
    <property type="molecule type" value="Genomic_DNA"/>
</dbReference>
<dbReference type="Proteomes" id="UP000005273">
    <property type="component" value="Unassembled WGS sequence"/>
</dbReference>
<dbReference type="eggNOG" id="ENOG503359S">
    <property type="taxonomic scope" value="Bacteria"/>
</dbReference>
<evidence type="ECO:0000313" key="2">
    <source>
        <dbReference type="Proteomes" id="UP000005273"/>
    </source>
</evidence>
<comment type="caution">
    <text evidence="1">The sequence shown here is derived from an EMBL/GenBank/DDBJ whole genome shotgun (WGS) entry which is preliminary data.</text>
</comment>
<sequence>MTWCGRLGEMKEERPTIVLLLDESSRSIAGEVGIGAEEEGVPLAWDVMEGDAKKLAWEAANRSRLRVGIGVTQEGCALTLANLDPGKPLIYHEDGGALRWLGQAAARLVKGLPLPPMPQLAKSTFNKGKARVQASEQEVAAVIAKVLRQMGLA</sequence>
<dbReference type="InterPro" id="IPR010254">
    <property type="entry name" value="B12-dep_deHydtase_bsu"/>
</dbReference>
<dbReference type="InterPro" id="IPR003208">
    <property type="entry name" value="Dehydtase/Dehydtase_re"/>
</dbReference>
<dbReference type="Gene3D" id="3.40.50.10150">
    <property type="entry name" value="B12-dependent dehydatase associated subunit"/>
    <property type="match status" value="1"/>
</dbReference>
<keyword evidence="2" id="KW-1185">Reference proteome</keyword>
<dbReference type="RefSeq" id="WP_009201835.1">
    <property type="nucleotide sequence ID" value="NZ_ACJX03000001.1"/>
</dbReference>
<evidence type="ECO:0000313" key="1">
    <source>
        <dbReference type="EMBL" id="KRT35463.1"/>
    </source>
</evidence>
<dbReference type="AlphaFoldDB" id="A0A0T5XAR3"/>
<dbReference type="OrthoDB" id="6393at2"/>
<dbReference type="STRING" id="592015.HMPREF1705_02690"/>
<protein>
    <submittedName>
        <fullName evidence="1">Propanediol utilization protein PduH domain protein</fullName>
    </submittedName>
</protein>
<dbReference type="SUPFAM" id="SSF52968">
    <property type="entry name" value="B12-dependent dehydatase associated subunit"/>
    <property type="match status" value="1"/>
</dbReference>
<name>A0A0T5XAR3_9BACT</name>
<dbReference type="Pfam" id="PF02288">
    <property type="entry name" value="Dehydratase_MU"/>
    <property type="match status" value="1"/>
</dbReference>